<protein>
    <recommendedName>
        <fullName evidence="5">BspA family leucine-rich repeat surface protein</fullName>
    </recommendedName>
</protein>
<evidence type="ECO:0000313" key="4">
    <source>
        <dbReference type="Proteomes" id="UP000789595"/>
    </source>
</evidence>
<dbReference type="OrthoDB" id="198852at2759"/>
<dbReference type="AlphaFoldDB" id="A0A8J2WWZ0"/>
<keyword evidence="2" id="KW-0732">Signal</keyword>
<gene>
    <name evidence="3" type="ORF">PECAL_3P07330</name>
</gene>
<evidence type="ECO:0000256" key="1">
    <source>
        <dbReference type="SAM" id="MobiDB-lite"/>
    </source>
</evidence>
<accession>A0A8J2WWZ0</accession>
<dbReference type="InterPro" id="IPR011889">
    <property type="entry name" value="Liste_lipo_26"/>
</dbReference>
<feature type="signal peptide" evidence="2">
    <location>
        <begin position="1"/>
        <end position="19"/>
    </location>
</feature>
<reference evidence="3" key="1">
    <citation type="submission" date="2021-11" db="EMBL/GenBank/DDBJ databases">
        <authorList>
            <consortium name="Genoscope - CEA"/>
            <person name="William W."/>
        </authorList>
    </citation>
    <scope>NUCLEOTIDE SEQUENCE</scope>
</reference>
<sequence>MLRAALVLLVSSAALRAPARGPSRLSTCNKPWRGCPKEGGSRLGEKLAAFSEAMAMYDSRKSDESGSTFARAGGEGLDRAASKGVATSVAARNTWLQLYKNSGADGSKSDNSASTSAPAGENGLDRAASKVFATSVAETMARLQLYQNHVSAELMLAAPDATKGGVDEEEGRASSCLFKFLAISIEIVLGLFVFGRVIPRCSSSAKGAAWRSTFVGYLLLWPEIALVAAAATSVRGSDYAITKSSKIKTNESPSSSVQSLGQRRVLSGGSSDYAITKSSKIKTNESPSSSVQSLEQRRVLSGGSSDYAITKSSKIKTNESPSSSVQSLEQRRVLSGYVMTDSNIETAVEAWLANSASAETTYGHISTWDVSGVTDMEGLFEDSSFNEDIGAWDTSGVTSMEGMFGEASAFNQDISSWDVSNVRDMSSLFAEATSFNQDIGAWDTSGVTDMSGMFYKAPAFDQDLGWCMDDDAQGVVGVPGSAFHGTLCASTLCGVLWGDCDLPSTGNVMANGKIRVAVAAWVSDATAAESTYGHISTWDTSGVTDMAWLFRDSSFNEDISAWDTSGVTTMYAMFHEASAFNQDIGGWAVHSVTTMTMMFGDASSFNQDIGGWAVQSVTNMAIIFGGASAFNQDLGWCVRDDVDLWHAFGLDAGDAPLCASTSCGIAWEAAVRCGGSGGTMTDGTIKTAVDHWFSYPATAAATYGHISTWDTSGVTKMKWLFEAKSSFNEDISSWDTSGVTSMKGMFAEASAFDQDIGSWDTSGVTTMEDMFAEASAFNQDIGDWAVQSVTDMSGMFEGASAFDQDLGWCVGINQDIDDAFEDTLCASTSCGVTQGQFKTEDGSCESTPAPTPAPTPTPIVDAAHRLSGVSAALLVLALAA</sequence>
<evidence type="ECO:0000313" key="3">
    <source>
        <dbReference type="EMBL" id="CAH0370824.1"/>
    </source>
</evidence>
<evidence type="ECO:0000256" key="2">
    <source>
        <dbReference type="SAM" id="SignalP"/>
    </source>
</evidence>
<name>A0A8J2WWZ0_9STRA</name>
<feature type="region of interest" description="Disordered" evidence="1">
    <location>
        <begin position="277"/>
        <end position="299"/>
    </location>
</feature>
<feature type="chain" id="PRO_5035154886" description="BspA family leucine-rich repeat surface protein" evidence="2">
    <location>
        <begin position="20"/>
        <end position="880"/>
    </location>
</feature>
<dbReference type="Pfam" id="PF03382">
    <property type="entry name" value="DUF285"/>
    <property type="match status" value="3"/>
</dbReference>
<proteinExistence type="predicted"/>
<dbReference type="EMBL" id="CAKKNE010000003">
    <property type="protein sequence ID" value="CAH0370824.1"/>
    <property type="molecule type" value="Genomic_DNA"/>
</dbReference>
<organism evidence="3 4">
    <name type="scientific">Pelagomonas calceolata</name>
    <dbReference type="NCBI Taxonomy" id="35677"/>
    <lineage>
        <taxon>Eukaryota</taxon>
        <taxon>Sar</taxon>
        <taxon>Stramenopiles</taxon>
        <taxon>Ochrophyta</taxon>
        <taxon>Pelagophyceae</taxon>
        <taxon>Pelagomonadales</taxon>
        <taxon>Pelagomonadaceae</taxon>
        <taxon>Pelagomonas</taxon>
    </lineage>
</organism>
<comment type="caution">
    <text evidence="3">The sequence shown here is derived from an EMBL/GenBank/DDBJ whole genome shotgun (WGS) entry which is preliminary data.</text>
</comment>
<keyword evidence="4" id="KW-1185">Reference proteome</keyword>
<dbReference type="NCBIfam" id="TIGR02167">
    <property type="entry name" value="Liste_lipo_26"/>
    <property type="match status" value="5"/>
</dbReference>
<evidence type="ECO:0008006" key="5">
    <source>
        <dbReference type="Google" id="ProtNLM"/>
    </source>
</evidence>
<dbReference type="Proteomes" id="UP000789595">
    <property type="component" value="Unassembled WGS sequence"/>
</dbReference>
<feature type="compositionally biased region" description="Polar residues" evidence="1">
    <location>
        <begin position="284"/>
        <end position="294"/>
    </location>
</feature>
<dbReference type="InterPro" id="IPR005046">
    <property type="entry name" value="DUF285"/>
</dbReference>